<sequence>MSEPNILLDALLDEAGISRAGLASRINRRTSEMGKPTQYDHTSVGRWVDKSAIPRGDTPSLICELIGHKLGRTLTLADIGMNRALPTHEDAPLRRTVDSAIALWRGDLKQSTRVSQRTNTLHGAAAIAPVFEWENPPDDIDVSHHGTAAVGMSDVDRIRDARNTYEQMYRRVGGVPVRPRIVQFLSRRAAPLLRGTFDDRTGRELYRAVGGLVALAGISAYDSDHQALAQRYFLHALRMAKASGQRSFGGYVVALLANQAMYRGNLRLVIQYAETALRGARGELSPALVSDLHTLQAKAYARIGDATSCHRHMRAAERGAARIDPASEPRETGYVQPGLIETQHADALRRLGDLKAAQDYAEEAVATASASHLRGQAHRYATLALVLSQRGEAEAAIAIGDEMLQRAEGMESARIHDRVVTVARALQTHDSTAVRAFLERVRHQAGTSL</sequence>
<keyword evidence="2" id="KW-1185">Reference proteome</keyword>
<dbReference type="EMBL" id="JBHLZP010000006">
    <property type="protein sequence ID" value="MFB9831021.1"/>
    <property type="molecule type" value="Genomic_DNA"/>
</dbReference>
<gene>
    <name evidence="1" type="ORF">ACFFNX_02310</name>
</gene>
<evidence type="ECO:0000313" key="2">
    <source>
        <dbReference type="Proteomes" id="UP001589627"/>
    </source>
</evidence>
<dbReference type="RefSeq" id="WP_378194245.1">
    <property type="nucleotide sequence ID" value="NZ_JBHLZP010000006.1"/>
</dbReference>
<evidence type="ECO:0000313" key="1">
    <source>
        <dbReference type="EMBL" id="MFB9831021.1"/>
    </source>
</evidence>
<proteinExistence type="predicted"/>
<dbReference type="Gene3D" id="1.25.40.10">
    <property type="entry name" value="Tetratricopeptide repeat domain"/>
    <property type="match status" value="1"/>
</dbReference>
<comment type="caution">
    <text evidence="1">The sequence shown here is derived from an EMBL/GenBank/DDBJ whole genome shotgun (WGS) entry which is preliminary data.</text>
</comment>
<accession>A0ABV5Y7M9</accession>
<organism evidence="1 2">
    <name type="scientific">Actinoallomurus acaciae</name>
    <dbReference type="NCBI Taxonomy" id="502577"/>
    <lineage>
        <taxon>Bacteria</taxon>
        <taxon>Bacillati</taxon>
        <taxon>Actinomycetota</taxon>
        <taxon>Actinomycetes</taxon>
        <taxon>Streptosporangiales</taxon>
        <taxon>Thermomonosporaceae</taxon>
        <taxon>Actinoallomurus</taxon>
    </lineage>
</organism>
<protein>
    <submittedName>
        <fullName evidence="1">Transcriptional regulator</fullName>
    </submittedName>
</protein>
<dbReference type="SUPFAM" id="SSF48452">
    <property type="entry name" value="TPR-like"/>
    <property type="match status" value="1"/>
</dbReference>
<reference evidence="1 2" key="1">
    <citation type="submission" date="2024-09" db="EMBL/GenBank/DDBJ databases">
        <authorList>
            <person name="Sun Q."/>
            <person name="Mori K."/>
        </authorList>
    </citation>
    <scope>NUCLEOTIDE SEQUENCE [LARGE SCALE GENOMIC DNA]</scope>
    <source>
        <strain evidence="1 2">TBRC 0563</strain>
    </source>
</reference>
<dbReference type="InterPro" id="IPR011990">
    <property type="entry name" value="TPR-like_helical_dom_sf"/>
</dbReference>
<dbReference type="Proteomes" id="UP001589627">
    <property type="component" value="Unassembled WGS sequence"/>
</dbReference>
<name>A0ABV5Y7M9_9ACTN</name>